<dbReference type="SUPFAM" id="SSF111321">
    <property type="entry name" value="AF1104-like"/>
    <property type="match status" value="1"/>
</dbReference>
<dbReference type="Pfam" id="PF01937">
    <property type="entry name" value="ARMT1-like_dom"/>
    <property type="match status" value="1"/>
</dbReference>
<name>A0A8J8PGS8_9ARCH</name>
<proteinExistence type="predicted"/>
<accession>A0A8J8PGS8</accession>
<comment type="caution">
    <text evidence="2">The sequence shown here is derived from an EMBL/GenBank/DDBJ whole genome shotgun (WGS) entry which is preliminary data.</text>
</comment>
<evidence type="ECO:0000313" key="2">
    <source>
        <dbReference type="EMBL" id="TQS83968.1"/>
    </source>
</evidence>
<dbReference type="EMBL" id="LVVT01000007">
    <property type="protein sequence ID" value="TQS83968.1"/>
    <property type="molecule type" value="Genomic_DNA"/>
</dbReference>
<gene>
    <name evidence="2" type="ORF">A3207_06485</name>
</gene>
<evidence type="ECO:0000313" key="3">
    <source>
        <dbReference type="Proteomes" id="UP000752814"/>
    </source>
</evidence>
<dbReference type="InterPro" id="IPR036075">
    <property type="entry name" value="ARMT-1-like_metal-bd_sf"/>
</dbReference>
<organism evidence="2 3">
    <name type="scientific">Candidatus Methanomassiliicoccus intestinalis</name>
    <dbReference type="NCBI Taxonomy" id="1406512"/>
    <lineage>
        <taxon>Archaea</taxon>
        <taxon>Methanobacteriati</taxon>
        <taxon>Thermoplasmatota</taxon>
        <taxon>Thermoplasmata</taxon>
        <taxon>Methanomassiliicoccales</taxon>
        <taxon>Methanomassiliicoccaceae</taxon>
        <taxon>Methanomassiliicoccus</taxon>
    </lineage>
</organism>
<evidence type="ECO:0000259" key="1">
    <source>
        <dbReference type="Pfam" id="PF01937"/>
    </source>
</evidence>
<dbReference type="GeneID" id="41324122"/>
<dbReference type="OMA" id="ADNCGEI"/>
<dbReference type="InterPro" id="IPR002791">
    <property type="entry name" value="ARMT1-like_metal-bd"/>
</dbReference>
<dbReference type="Gene3D" id="1.10.285.20">
    <property type="entry name" value="Uncharacterised protein PF01937, DUF89, domain 2"/>
    <property type="match status" value="1"/>
</dbReference>
<dbReference type="InterPro" id="IPR014444">
    <property type="entry name" value="PH1575-like"/>
</dbReference>
<dbReference type="Gene3D" id="3.40.50.10880">
    <property type="entry name" value="Uncharacterised protein PF01937, DUF89, domain 3"/>
    <property type="match status" value="1"/>
</dbReference>
<protein>
    <recommendedName>
        <fullName evidence="1">Damage-control phosphatase ARMT1-like metal-binding domain-containing protein</fullName>
    </recommendedName>
</protein>
<feature type="domain" description="Damage-control phosphatase ARMT1-like metal-binding" evidence="1">
    <location>
        <begin position="4"/>
        <end position="281"/>
    </location>
</feature>
<dbReference type="PIRSF" id="PIRSF006593">
    <property type="entry name" value="UCP006593"/>
    <property type="match status" value="1"/>
</dbReference>
<sequence length="287" mass="31132">MNMDPECVPCLLGRVFYQANLCNPESSYNSMKKALEILSSEFTAGKNSAGIATKVHKAAYDEMGVADPYLDLKIQAYNVASSIINEAEEFIDSSDNRLEAAVRAAIAGNVMDFGVQGLTDPEHLSKNFDSLVSQPLAVNDLEKAEKFIGEGRKVLYLLDNCGEDVLDILLVKELQKIGTYVTGVVKGEPILTDVTMSDADRSGISRVFDKTISTQMFAVGVSVEKMKKELTEEINSADLVISKGMGNFEALSDSSINPILYLFRAKCNPVAKAAGVIKNDNVAKLVL</sequence>
<dbReference type="RefSeq" id="WP_020449578.1">
    <property type="nucleotide sequence ID" value="NZ_CAYAXV010000003.1"/>
</dbReference>
<dbReference type="Gene3D" id="1.10.8.380">
    <property type="entry name" value="Uncharacterised protein PF01937, DUF89, domain 1"/>
    <property type="match status" value="1"/>
</dbReference>
<reference evidence="2" key="1">
    <citation type="submission" date="2016-03" db="EMBL/GenBank/DDBJ databases">
        <authorList>
            <person name="Borrel G."/>
            <person name="Mccann A."/>
            <person name="O'Toole P.W."/>
        </authorList>
    </citation>
    <scope>NUCLEOTIDE SEQUENCE</scope>
    <source>
        <strain evidence="2">183</strain>
    </source>
</reference>
<dbReference type="Proteomes" id="UP000752814">
    <property type="component" value="Unassembled WGS sequence"/>
</dbReference>
<dbReference type="AlphaFoldDB" id="A0A8J8PGS8"/>